<organism evidence="10">
    <name type="scientific">Brassica cretica</name>
    <name type="common">Mustard</name>
    <dbReference type="NCBI Taxonomy" id="69181"/>
    <lineage>
        <taxon>Eukaryota</taxon>
        <taxon>Viridiplantae</taxon>
        <taxon>Streptophyta</taxon>
        <taxon>Embryophyta</taxon>
        <taxon>Tracheophyta</taxon>
        <taxon>Spermatophyta</taxon>
        <taxon>Magnoliopsida</taxon>
        <taxon>eudicotyledons</taxon>
        <taxon>Gunneridae</taxon>
        <taxon>Pentapetalae</taxon>
        <taxon>rosids</taxon>
        <taxon>malvids</taxon>
        <taxon>Brassicales</taxon>
        <taxon>Brassicaceae</taxon>
        <taxon>Brassiceae</taxon>
        <taxon>Brassica</taxon>
    </lineage>
</organism>
<gene>
    <name evidence="10" type="ORF">F2Q70_00031872</name>
</gene>
<evidence type="ECO:0000256" key="6">
    <source>
        <dbReference type="ARBA" id="ARBA00032643"/>
    </source>
</evidence>
<dbReference type="EC" id="3.2.1.147" evidence="4"/>
<evidence type="ECO:0000256" key="3">
    <source>
        <dbReference type="ARBA" id="ARBA00010838"/>
    </source>
</evidence>
<dbReference type="AlphaFoldDB" id="A0A8S9FFP7"/>
<dbReference type="GO" id="GO:0008422">
    <property type="term" value="F:beta-glucosidase activity"/>
    <property type="evidence" value="ECO:0007669"/>
    <property type="project" value="TreeGrafter"/>
</dbReference>
<dbReference type="Pfam" id="PF00232">
    <property type="entry name" value="Glyco_hydro_1"/>
    <property type="match status" value="1"/>
</dbReference>
<evidence type="ECO:0000256" key="8">
    <source>
        <dbReference type="ARBA" id="ARBA00034026"/>
    </source>
</evidence>
<dbReference type="PRINTS" id="PR00131">
    <property type="entry name" value="GLHYDRLASE1"/>
</dbReference>
<dbReference type="GO" id="GO:0019137">
    <property type="term" value="F:thioglucosidase activity"/>
    <property type="evidence" value="ECO:0007669"/>
    <property type="project" value="UniProtKB-EC"/>
</dbReference>
<dbReference type="InterPro" id="IPR001360">
    <property type="entry name" value="Glyco_hydro_1"/>
</dbReference>
<evidence type="ECO:0000256" key="1">
    <source>
        <dbReference type="ARBA" id="ARBA00003014"/>
    </source>
</evidence>
<dbReference type="PANTHER" id="PTHR10353">
    <property type="entry name" value="GLYCOSYL HYDROLASE"/>
    <property type="match status" value="1"/>
</dbReference>
<keyword evidence="5" id="KW-0926">Vacuole</keyword>
<sequence length="103" mass="11909">MKQNLQDTPRIEFLHAYIGAVLNSITNGSDTRGYFVWSFMDLYELLSGYEYSFGLYFVNFSDPHRKRTPKLSAHWYSAFLKDNTTFLGSQGIAQLQSNFSSPY</sequence>
<comment type="subcellular location">
    <subcellularLocation>
        <location evidence="2">Vacuole</location>
    </subcellularLocation>
</comment>
<dbReference type="InterPro" id="IPR017853">
    <property type="entry name" value="GH"/>
</dbReference>
<dbReference type="SUPFAM" id="SSF51445">
    <property type="entry name" value="(Trans)glycosidases"/>
    <property type="match status" value="1"/>
</dbReference>
<evidence type="ECO:0000256" key="9">
    <source>
        <dbReference type="RuleBase" id="RU003690"/>
    </source>
</evidence>
<proteinExistence type="inferred from homology"/>
<evidence type="ECO:0000256" key="2">
    <source>
        <dbReference type="ARBA" id="ARBA00004116"/>
    </source>
</evidence>
<dbReference type="PANTHER" id="PTHR10353:SF29">
    <property type="entry name" value="BETA-GLUCOSIDASE 11"/>
    <property type="match status" value="1"/>
</dbReference>
<reference evidence="10" key="1">
    <citation type="submission" date="2019-12" db="EMBL/GenBank/DDBJ databases">
        <title>Genome sequencing and annotation of Brassica cretica.</title>
        <authorList>
            <person name="Studholme D.J."/>
            <person name="Sarris P.F."/>
        </authorList>
    </citation>
    <scope>NUCLEOTIDE SEQUENCE</scope>
    <source>
        <strain evidence="10">PFS-102/07</strain>
        <tissue evidence="10">Leaf</tissue>
    </source>
</reference>
<protein>
    <recommendedName>
        <fullName evidence="4">thioglucosidase</fullName>
        <ecNumber evidence="4">3.2.1.147</ecNumber>
    </recommendedName>
    <alternativeName>
        <fullName evidence="6">Sinigrinase</fullName>
    </alternativeName>
    <alternativeName>
        <fullName evidence="7">Thioglucosidase</fullName>
    </alternativeName>
</protein>
<name>A0A8S9FFP7_BRACR</name>
<comment type="caution">
    <text evidence="10">The sequence shown here is derived from an EMBL/GenBank/DDBJ whole genome shotgun (WGS) entry which is preliminary data.</text>
</comment>
<evidence type="ECO:0000313" key="10">
    <source>
        <dbReference type="EMBL" id="KAF2531306.1"/>
    </source>
</evidence>
<comment type="catalytic activity">
    <reaction evidence="8">
        <text>a thioglucoside + H2O = a sugar + a thiol.</text>
        <dbReference type="EC" id="3.2.1.147"/>
    </reaction>
</comment>
<dbReference type="EMBL" id="QGKY02002305">
    <property type="protein sequence ID" value="KAF2531306.1"/>
    <property type="molecule type" value="Genomic_DNA"/>
</dbReference>
<evidence type="ECO:0000256" key="4">
    <source>
        <dbReference type="ARBA" id="ARBA00012250"/>
    </source>
</evidence>
<comment type="similarity">
    <text evidence="3 9">Belongs to the glycosyl hydrolase 1 family.</text>
</comment>
<comment type="function">
    <text evidence="1">Degradation of glucosinolates (glucose residue linked by a thioglucoside bound to an amino acid derivative) to glucose, sulfate and any of the products: thiocyanates, isothiocyanates, nitriles, epithionitriles or oxazolidine-2-thiones.</text>
</comment>
<accession>A0A8S9FFP7</accession>
<dbReference type="GO" id="GO:0005773">
    <property type="term" value="C:vacuole"/>
    <property type="evidence" value="ECO:0007669"/>
    <property type="project" value="UniProtKB-SubCell"/>
</dbReference>
<dbReference type="Gene3D" id="3.20.20.80">
    <property type="entry name" value="Glycosidases"/>
    <property type="match status" value="1"/>
</dbReference>
<evidence type="ECO:0000256" key="5">
    <source>
        <dbReference type="ARBA" id="ARBA00022554"/>
    </source>
</evidence>
<dbReference type="GO" id="GO:0005975">
    <property type="term" value="P:carbohydrate metabolic process"/>
    <property type="evidence" value="ECO:0007669"/>
    <property type="project" value="InterPro"/>
</dbReference>
<evidence type="ECO:0000256" key="7">
    <source>
        <dbReference type="ARBA" id="ARBA00032797"/>
    </source>
</evidence>